<dbReference type="GO" id="GO:0016747">
    <property type="term" value="F:acyltransferase activity, transferring groups other than amino-acyl groups"/>
    <property type="evidence" value="ECO:0007669"/>
    <property type="project" value="InterPro"/>
</dbReference>
<dbReference type="AlphaFoldDB" id="A0A7W8YV16"/>
<dbReference type="EMBL" id="JACHCF010000008">
    <property type="protein sequence ID" value="MBB5622331.1"/>
    <property type="molecule type" value="Genomic_DNA"/>
</dbReference>
<dbReference type="RefSeq" id="WP_183868260.1">
    <property type="nucleotide sequence ID" value="NZ_JACHCF010000008.1"/>
</dbReference>
<comment type="caution">
    <text evidence="2">The sequence shown here is derived from an EMBL/GenBank/DDBJ whole genome shotgun (WGS) entry which is preliminary data.</text>
</comment>
<dbReference type="PROSITE" id="PS51186">
    <property type="entry name" value="GNAT"/>
    <property type="match status" value="1"/>
</dbReference>
<dbReference type="PANTHER" id="PTHR43415:SF5">
    <property type="entry name" value="ACETYLTRANSFERASE"/>
    <property type="match status" value="1"/>
</dbReference>
<feature type="domain" description="N-acetyltransferase" evidence="1">
    <location>
        <begin position="5"/>
        <end position="171"/>
    </location>
</feature>
<dbReference type="Proteomes" id="UP000537718">
    <property type="component" value="Unassembled WGS sequence"/>
</dbReference>
<dbReference type="SUPFAM" id="SSF55729">
    <property type="entry name" value="Acyl-CoA N-acyltransferases (Nat)"/>
    <property type="match status" value="1"/>
</dbReference>
<proteinExistence type="predicted"/>
<reference evidence="2 3" key="1">
    <citation type="submission" date="2020-08" db="EMBL/GenBank/DDBJ databases">
        <title>Genomic Encyclopedia of Type Strains, Phase IV (KMG-V): Genome sequencing to study the core and pangenomes of soil and plant-associated prokaryotes.</title>
        <authorList>
            <person name="Whitman W."/>
        </authorList>
    </citation>
    <scope>NUCLEOTIDE SEQUENCE [LARGE SCALE GENOMIC DNA]</scope>
    <source>
        <strain evidence="2 3">MP7CTX6</strain>
    </source>
</reference>
<gene>
    <name evidence="2" type="ORF">HDE69_003406</name>
</gene>
<dbReference type="Gene3D" id="3.40.630.30">
    <property type="match status" value="1"/>
</dbReference>
<dbReference type="InterPro" id="IPR000182">
    <property type="entry name" value="GNAT_dom"/>
</dbReference>
<dbReference type="PANTHER" id="PTHR43415">
    <property type="entry name" value="SPERMIDINE N(1)-ACETYLTRANSFERASE"/>
    <property type="match status" value="1"/>
</dbReference>
<evidence type="ECO:0000313" key="3">
    <source>
        <dbReference type="Proteomes" id="UP000537718"/>
    </source>
</evidence>
<dbReference type="InterPro" id="IPR016181">
    <property type="entry name" value="Acyl_CoA_acyltransferase"/>
</dbReference>
<protein>
    <submittedName>
        <fullName evidence="2">RimJ/RimL family protein N-acetyltransferase</fullName>
    </submittedName>
</protein>
<dbReference type="Pfam" id="PF13302">
    <property type="entry name" value="Acetyltransf_3"/>
    <property type="match status" value="1"/>
</dbReference>
<name>A0A7W8YV16_9SPHI</name>
<organism evidence="2 3">
    <name type="scientific">Pedobacter cryoconitis</name>
    <dbReference type="NCBI Taxonomy" id="188932"/>
    <lineage>
        <taxon>Bacteria</taxon>
        <taxon>Pseudomonadati</taxon>
        <taxon>Bacteroidota</taxon>
        <taxon>Sphingobacteriia</taxon>
        <taxon>Sphingobacteriales</taxon>
        <taxon>Sphingobacteriaceae</taxon>
        <taxon>Pedobacter</taxon>
    </lineage>
</organism>
<accession>A0A7W8YV16</accession>
<evidence type="ECO:0000313" key="2">
    <source>
        <dbReference type="EMBL" id="MBB5622331.1"/>
    </source>
</evidence>
<sequence>MEFNIFFRAFKQEDAVFINSLRRDDEMESKIGGSRRFVALEREQKWVNDLIMNDNQSMVYLAVCEKGSDDIIGYTSISDIDYRNGTCFWSGIKITPEKSGRGYGLQVTLLALRYVFEELRMVRCIGMGLEEHHVALRLMEKAGFQKEGLMRKYVYKNGEHKNNWLLSIIDEDYVSLKLKYEL</sequence>
<keyword evidence="2" id="KW-0808">Transferase</keyword>
<evidence type="ECO:0000259" key="1">
    <source>
        <dbReference type="PROSITE" id="PS51186"/>
    </source>
</evidence>